<dbReference type="InterPro" id="IPR019774">
    <property type="entry name" value="Aromatic-AA_hydroxylase_C"/>
</dbReference>
<dbReference type="EMBL" id="MGKP01000003">
    <property type="protein sequence ID" value="OGN29707.1"/>
    <property type="molecule type" value="Genomic_DNA"/>
</dbReference>
<keyword evidence="4" id="KW-0560">Oxidoreductase</keyword>
<gene>
    <name evidence="9" type="ORF">A3A33_04420</name>
</gene>
<dbReference type="InterPro" id="IPR018301">
    <property type="entry name" value="ArAA_hydroxylase_Fe/CU_BS"/>
</dbReference>
<keyword evidence="6" id="KW-0503">Monooxygenase</keyword>
<dbReference type="InterPro" id="IPR036951">
    <property type="entry name" value="ArAA_hydroxylase_sf"/>
</dbReference>
<dbReference type="InterPro" id="IPR001273">
    <property type="entry name" value="ArAA_hydroxylase"/>
</dbReference>
<comment type="similarity">
    <text evidence="2">Belongs to the biopterin-dependent aromatic amino acid hydroxylase family.</text>
</comment>
<organism evidence="9 10">
    <name type="scientific">Candidatus Yanofskybacteria bacterium RIFCSPLOWO2_01_FULL_49_25</name>
    <dbReference type="NCBI Taxonomy" id="1802701"/>
    <lineage>
        <taxon>Bacteria</taxon>
        <taxon>Candidatus Yanofskyibacteriota</taxon>
    </lineage>
</organism>
<comment type="cofactor">
    <cofactor evidence="1 7">
        <name>Fe(2+)</name>
        <dbReference type="ChEBI" id="CHEBI:29033"/>
    </cofactor>
</comment>
<dbReference type="PROSITE" id="PS00367">
    <property type="entry name" value="BH4_AAA_HYDROXYL_1"/>
    <property type="match status" value="1"/>
</dbReference>
<dbReference type="STRING" id="1802701.A3A33_04420"/>
<sequence length="291" mass="33005">MKIQKKKIVKNVVRNSEHDITVLKLDHPGATDKIYRARRDFIAEHAGSINYLPEENKTWQIATRNLAELHRKLASTKYLMGKNLIELPTDHIPQLEALSRRLHTIGGFRVVPVEGLIDAKTFLSRLGRGVMSSTQYIRHASHPEYTPEPDIIHEVVGHIPMFADADFVAFSRLLGQAAGHATPEQMPALERLYWFTIEFGLIEEQGQTKIYGAGLLSSFGEMPHALSSHVDRLPFSIEKVIASDYTFSEMQNKLFVIKLFAALKKEVELWLAKLQKREEVKLKVGSKSVQV</sequence>
<accession>A0A1F8GWD1</accession>
<dbReference type="PANTHER" id="PTHR11473:SF24">
    <property type="entry name" value="PHENYLALANINE-4-HYDROXYLASE"/>
    <property type="match status" value="1"/>
</dbReference>
<protein>
    <recommendedName>
        <fullName evidence="8">Biopterin-dependent aromatic amino acid hydroxylase family profile domain-containing protein</fullName>
    </recommendedName>
</protein>
<reference evidence="9 10" key="1">
    <citation type="journal article" date="2016" name="Nat. Commun.">
        <title>Thousands of microbial genomes shed light on interconnected biogeochemical processes in an aquifer system.</title>
        <authorList>
            <person name="Anantharaman K."/>
            <person name="Brown C.T."/>
            <person name="Hug L.A."/>
            <person name="Sharon I."/>
            <person name="Castelle C.J."/>
            <person name="Probst A.J."/>
            <person name="Thomas B.C."/>
            <person name="Singh A."/>
            <person name="Wilkins M.J."/>
            <person name="Karaoz U."/>
            <person name="Brodie E.L."/>
            <person name="Williams K.H."/>
            <person name="Hubbard S.S."/>
            <person name="Banfield J.F."/>
        </authorList>
    </citation>
    <scope>NUCLEOTIDE SEQUENCE [LARGE SCALE GENOMIC DNA]</scope>
</reference>
<dbReference type="GO" id="GO:0004505">
    <property type="term" value="F:phenylalanine 4-monooxygenase activity"/>
    <property type="evidence" value="ECO:0007669"/>
    <property type="project" value="UniProtKB-ARBA"/>
</dbReference>
<evidence type="ECO:0000256" key="4">
    <source>
        <dbReference type="ARBA" id="ARBA00023002"/>
    </source>
</evidence>
<evidence type="ECO:0000313" key="10">
    <source>
        <dbReference type="Proteomes" id="UP000179047"/>
    </source>
</evidence>
<feature type="binding site" evidence="7">
    <location>
        <position position="198"/>
    </location>
    <ligand>
        <name>Fe cation</name>
        <dbReference type="ChEBI" id="CHEBI:24875"/>
    </ligand>
</feature>
<evidence type="ECO:0000256" key="2">
    <source>
        <dbReference type="ARBA" id="ARBA00009712"/>
    </source>
</evidence>
<evidence type="ECO:0000256" key="3">
    <source>
        <dbReference type="ARBA" id="ARBA00022723"/>
    </source>
</evidence>
<dbReference type="PROSITE" id="PS51410">
    <property type="entry name" value="BH4_AAA_HYDROXYL_2"/>
    <property type="match status" value="1"/>
</dbReference>
<dbReference type="PRINTS" id="PR00372">
    <property type="entry name" value="FYWHYDRXLASE"/>
</dbReference>
<comment type="caution">
    <text evidence="9">The sequence shown here is derived from an EMBL/GenBank/DDBJ whole genome shotgun (WGS) entry which is preliminary data.</text>
</comment>
<keyword evidence="5 7" id="KW-0408">Iron</keyword>
<evidence type="ECO:0000256" key="6">
    <source>
        <dbReference type="ARBA" id="ARBA00023033"/>
    </source>
</evidence>
<dbReference type="SUPFAM" id="SSF56534">
    <property type="entry name" value="Aromatic aminoacid monoxygenases, catalytic and oligomerization domains"/>
    <property type="match status" value="1"/>
</dbReference>
<name>A0A1F8GWD1_9BACT</name>
<dbReference type="NCBIfam" id="NF008877">
    <property type="entry name" value="PRK11913.1-2"/>
    <property type="match status" value="1"/>
</dbReference>
<dbReference type="AlphaFoldDB" id="A0A1F8GWD1"/>
<evidence type="ECO:0000256" key="1">
    <source>
        <dbReference type="ARBA" id="ARBA00001954"/>
    </source>
</evidence>
<dbReference type="PANTHER" id="PTHR11473">
    <property type="entry name" value="AROMATIC AMINO ACID HYDROXYLASE"/>
    <property type="match status" value="1"/>
</dbReference>
<keyword evidence="3 7" id="KW-0479">Metal-binding</keyword>
<evidence type="ECO:0000259" key="8">
    <source>
        <dbReference type="PROSITE" id="PS51410"/>
    </source>
</evidence>
<dbReference type="CDD" id="cd00361">
    <property type="entry name" value="arom_aa_hydroxylase"/>
    <property type="match status" value="1"/>
</dbReference>
<feature type="domain" description="Biopterin-dependent aromatic amino acid hydroxylase family profile" evidence="8">
    <location>
        <begin position="1"/>
        <end position="291"/>
    </location>
</feature>
<dbReference type="GO" id="GO:0005506">
    <property type="term" value="F:iron ion binding"/>
    <property type="evidence" value="ECO:0007669"/>
    <property type="project" value="InterPro"/>
</dbReference>
<proteinExistence type="inferred from homology"/>
<dbReference type="Gene3D" id="1.10.800.10">
    <property type="entry name" value="Aromatic amino acid hydroxylase"/>
    <property type="match status" value="1"/>
</dbReference>
<dbReference type="InterPro" id="IPR036329">
    <property type="entry name" value="Aro-AA_hydroxylase_C_sf"/>
</dbReference>
<feature type="binding site" evidence="7">
    <location>
        <position position="153"/>
    </location>
    <ligand>
        <name>Fe cation</name>
        <dbReference type="ChEBI" id="CHEBI:24875"/>
    </ligand>
</feature>
<feature type="binding site" evidence="7">
    <location>
        <position position="158"/>
    </location>
    <ligand>
        <name>Fe cation</name>
        <dbReference type="ChEBI" id="CHEBI:24875"/>
    </ligand>
</feature>
<evidence type="ECO:0000256" key="5">
    <source>
        <dbReference type="ARBA" id="ARBA00023004"/>
    </source>
</evidence>
<evidence type="ECO:0000313" key="9">
    <source>
        <dbReference type="EMBL" id="OGN29707.1"/>
    </source>
</evidence>
<dbReference type="Proteomes" id="UP000179047">
    <property type="component" value="Unassembled WGS sequence"/>
</dbReference>
<dbReference type="Pfam" id="PF00351">
    <property type="entry name" value="Biopterin_H"/>
    <property type="match status" value="1"/>
</dbReference>
<evidence type="ECO:0000256" key="7">
    <source>
        <dbReference type="PIRSR" id="PIRSR601273-2"/>
    </source>
</evidence>